<feature type="domain" description="NAD(P)-binding" evidence="1">
    <location>
        <begin position="7"/>
        <end position="328"/>
    </location>
</feature>
<dbReference type="PANTHER" id="PTHR43000">
    <property type="entry name" value="DTDP-D-GLUCOSE 4,6-DEHYDRATASE-RELATED"/>
    <property type="match status" value="1"/>
</dbReference>
<dbReference type="FunFam" id="3.40.50.720:FF:000304">
    <property type="entry name" value="UDP-glucose 4,6-dehydratase"/>
    <property type="match status" value="1"/>
</dbReference>
<name>A0A9P0QL19_9ASCO</name>
<dbReference type="SUPFAM" id="SSF51735">
    <property type="entry name" value="NAD(P)-binding Rossmann-fold domains"/>
    <property type="match status" value="1"/>
</dbReference>
<keyword evidence="3" id="KW-1185">Reference proteome</keyword>
<accession>A0A9P0QL19</accession>
<dbReference type="InterPro" id="IPR016040">
    <property type="entry name" value="NAD(P)-bd_dom"/>
</dbReference>
<gene>
    <name evidence="2" type="ORF">CLIB1423_02S01310</name>
</gene>
<dbReference type="InterPro" id="IPR036291">
    <property type="entry name" value="NAD(P)-bd_dom_sf"/>
</dbReference>
<organism evidence="2 3">
    <name type="scientific">[Candida] railenensis</name>
    <dbReference type="NCBI Taxonomy" id="45579"/>
    <lineage>
        <taxon>Eukaryota</taxon>
        <taxon>Fungi</taxon>
        <taxon>Dikarya</taxon>
        <taxon>Ascomycota</taxon>
        <taxon>Saccharomycotina</taxon>
        <taxon>Pichiomycetes</taxon>
        <taxon>Debaryomycetaceae</taxon>
        <taxon>Kurtzmaniella</taxon>
    </lineage>
</organism>
<reference evidence="2" key="1">
    <citation type="submission" date="2022-03" db="EMBL/GenBank/DDBJ databases">
        <authorList>
            <person name="Legras J.-L."/>
            <person name="Devillers H."/>
            <person name="Grondin C."/>
        </authorList>
    </citation>
    <scope>NUCLEOTIDE SEQUENCE</scope>
    <source>
        <strain evidence="2">CLIB 1423</strain>
    </source>
</reference>
<sequence>MYDEHFLVTGGAGFIGSNFLIHFVKKYPNHHFTCIDKLNYASNYSLQNVDEIMSYPNFRFIKEDLATFTPDLQLVDTVVHFAAESCVDRSFGSPSMFIENNILATQNLLESVRKLLNGSEPQRRKKFRFIHISTDEVYGESSMNSSCSGFDEYSPLNPTNPYSSSKASVDLIIKSYQYSYKLPIVILRPNNVFGKNQYPEKIIPLAIDRLMSKQLIPLHGDGSNKRTYIHIDDFVKSIELVWGLFKRDSASISGEIFNIGTENEIDNLSLVKYITSEYLSTTDESLISKQIEFVEDRNYNDSRYKINYGKIKILGWFPEVDFKQGIRDLIRHERAKLEKHSNT</sequence>
<comment type="caution">
    <text evidence="2">The sequence shown here is derived from an EMBL/GenBank/DDBJ whole genome shotgun (WGS) entry which is preliminary data.</text>
</comment>
<evidence type="ECO:0000313" key="3">
    <source>
        <dbReference type="Proteomes" id="UP000837801"/>
    </source>
</evidence>
<dbReference type="Proteomes" id="UP000837801">
    <property type="component" value="Unassembled WGS sequence"/>
</dbReference>
<dbReference type="OrthoDB" id="331544at2759"/>
<proteinExistence type="predicted"/>
<evidence type="ECO:0000313" key="2">
    <source>
        <dbReference type="EMBL" id="CAH2350623.1"/>
    </source>
</evidence>
<dbReference type="GO" id="GO:0009225">
    <property type="term" value="P:nucleotide-sugar metabolic process"/>
    <property type="evidence" value="ECO:0007669"/>
    <property type="project" value="UniProtKB-ARBA"/>
</dbReference>
<evidence type="ECO:0000259" key="1">
    <source>
        <dbReference type="Pfam" id="PF16363"/>
    </source>
</evidence>
<dbReference type="Gene3D" id="3.40.50.720">
    <property type="entry name" value="NAD(P)-binding Rossmann-like Domain"/>
    <property type="match status" value="1"/>
</dbReference>
<dbReference type="EMBL" id="CAKXYY010000002">
    <property type="protein sequence ID" value="CAH2350623.1"/>
    <property type="molecule type" value="Genomic_DNA"/>
</dbReference>
<protein>
    <recommendedName>
        <fullName evidence="1">NAD(P)-binding domain-containing protein</fullName>
    </recommendedName>
</protein>
<dbReference type="AlphaFoldDB" id="A0A9P0QL19"/>
<dbReference type="Pfam" id="PF16363">
    <property type="entry name" value="GDP_Man_Dehyd"/>
    <property type="match status" value="1"/>
</dbReference>
<dbReference type="Gene3D" id="3.90.25.10">
    <property type="entry name" value="UDP-galactose 4-epimerase, domain 1"/>
    <property type="match status" value="1"/>
</dbReference>